<dbReference type="HOGENOM" id="CLU_041942_2_0_1"/>
<dbReference type="RefSeq" id="XP_007866731.1">
    <property type="nucleotide sequence ID" value="XM_007868540.1"/>
</dbReference>
<reference evidence="2 3" key="1">
    <citation type="journal article" date="2012" name="Science">
        <title>The Paleozoic origin of enzymatic lignin decomposition reconstructed from 31 fungal genomes.</title>
        <authorList>
            <person name="Floudas D."/>
            <person name="Binder M."/>
            <person name="Riley R."/>
            <person name="Barry K."/>
            <person name="Blanchette R.A."/>
            <person name="Henrissat B."/>
            <person name="Martinez A.T."/>
            <person name="Otillar R."/>
            <person name="Spatafora J.W."/>
            <person name="Yadav J.S."/>
            <person name="Aerts A."/>
            <person name="Benoit I."/>
            <person name="Boyd A."/>
            <person name="Carlson A."/>
            <person name="Copeland A."/>
            <person name="Coutinho P.M."/>
            <person name="de Vries R.P."/>
            <person name="Ferreira P."/>
            <person name="Findley K."/>
            <person name="Foster B."/>
            <person name="Gaskell J."/>
            <person name="Glotzer D."/>
            <person name="Gorecki P."/>
            <person name="Heitman J."/>
            <person name="Hesse C."/>
            <person name="Hori C."/>
            <person name="Igarashi K."/>
            <person name="Jurgens J.A."/>
            <person name="Kallen N."/>
            <person name="Kersten P."/>
            <person name="Kohler A."/>
            <person name="Kuees U."/>
            <person name="Kumar T.K.A."/>
            <person name="Kuo A."/>
            <person name="LaButti K."/>
            <person name="Larrondo L.F."/>
            <person name="Lindquist E."/>
            <person name="Ling A."/>
            <person name="Lombard V."/>
            <person name="Lucas S."/>
            <person name="Lundell T."/>
            <person name="Martin R."/>
            <person name="McLaughlin D.J."/>
            <person name="Morgenstern I."/>
            <person name="Morin E."/>
            <person name="Murat C."/>
            <person name="Nagy L.G."/>
            <person name="Nolan M."/>
            <person name="Ohm R.A."/>
            <person name="Patyshakuliyeva A."/>
            <person name="Rokas A."/>
            <person name="Ruiz-Duenas F.J."/>
            <person name="Sabat G."/>
            <person name="Salamov A."/>
            <person name="Samejima M."/>
            <person name="Schmutz J."/>
            <person name="Slot J.C."/>
            <person name="St John F."/>
            <person name="Stenlid J."/>
            <person name="Sun H."/>
            <person name="Sun S."/>
            <person name="Syed K."/>
            <person name="Tsang A."/>
            <person name="Wiebenga A."/>
            <person name="Young D."/>
            <person name="Pisabarro A."/>
            <person name="Eastwood D.C."/>
            <person name="Martin F."/>
            <person name="Cullen D."/>
            <person name="Grigoriev I.V."/>
            <person name="Hibbett D.S."/>
        </authorList>
    </citation>
    <scope>NUCLEOTIDE SEQUENCE [LARGE SCALE GENOMIC DNA]</scope>
    <source>
        <strain evidence="2 3">ATCC 11539</strain>
    </source>
</reference>
<dbReference type="OMA" id="FYCSCCM"/>
<sequence length="386" mass="43063">MDQLPEEITSSIFTIACTDDGRTAKSLLLVSKKTKRIVAPIQWHSVSLSGQTEFCGFAAKVSKLSEYRPIYHLFISDRAASEAYHPWSRTNATTIEELHSREETERVRWRHAQNIILEHAAPTVQTLTFLALDPRNSARRVGDMFKRVYPNLRELTLRVPPLQPLFASEPIDLTAGPFVSVDSDKSHLLPRLQRLHVAGHFKKTTSASSRIKAISSGVTHLRLSGIFAYPFARELGAELFLRGVLQHDVLAENPTNPLPSPFLPLSMQCIVIQPTNPTYADDWGTDHGEETIALLKTLEDAAEDPTQLLYISPLPKSFYTYDQAKEDWLSRVNGGFGCWKISETEGSPEVEHESPEAEQDSEGGPLPSRLGGKSYLGSLINSLFGW</sequence>
<dbReference type="KEGG" id="gtr:GLOTRDRAFT_139014"/>
<evidence type="ECO:0000313" key="2">
    <source>
        <dbReference type="EMBL" id="EPQ54420.1"/>
    </source>
</evidence>
<evidence type="ECO:0000256" key="1">
    <source>
        <dbReference type="SAM" id="MobiDB-lite"/>
    </source>
</evidence>
<dbReference type="Proteomes" id="UP000030669">
    <property type="component" value="Unassembled WGS sequence"/>
</dbReference>
<keyword evidence="3" id="KW-1185">Reference proteome</keyword>
<organism evidence="2 3">
    <name type="scientific">Gloeophyllum trabeum (strain ATCC 11539 / FP-39264 / Madison 617)</name>
    <name type="common">Brown rot fungus</name>
    <dbReference type="NCBI Taxonomy" id="670483"/>
    <lineage>
        <taxon>Eukaryota</taxon>
        <taxon>Fungi</taxon>
        <taxon>Dikarya</taxon>
        <taxon>Basidiomycota</taxon>
        <taxon>Agaricomycotina</taxon>
        <taxon>Agaricomycetes</taxon>
        <taxon>Gloeophyllales</taxon>
        <taxon>Gloeophyllaceae</taxon>
        <taxon>Gloeophyllum</taxon>
    </lineage>
</organism>
<dbReference type="OrthoDB" id="2748701at2759"/>
<feature type="region of interest" description="Disordered" evidence="1">
    <location>
        <begin position="344"/>
        <end position="372"/>
    </location>
</feature>
<dbReference type="EMBL" id="KB469303">
    <property type="protein sequence ID" value="EPQ54420.1"/>
    <property type="molecule type" value="Genomic_DNA"/>
</dbReference>
<protein>
    <submittedName>
        <fullName evidence="2">Uncharacterized protein</fullName>
    </submittedName>
</protein>
<dbReference type="eggNOG" id="ENOG502RB07">
    <property type="taxonomic scope" value="Eukaryota"/>
</dbReference>
<accession>S7RJA4</accession>
<name>S7RJA4_GLOTA</name>
<dbReference type="AlphaFoldDB" id="S7RJA4"/>
<evidence type="ECO:0000313" key="3">
    <source>
        <dbReference type="Proteomes" id="UP000030669"/>
    </source>
</evidence>
<gene>
    <name evidence="2" type="ORF">GLOTRDRAFT_139014</name>
</gene>
<dbReference type="GeneID" id="19304137"/>
<proteinExistence type="predicted"/>